<evidence type="ECO:0008006" key="2">
    <source>
        <dbReference type="Google" id="ProtNLM"/>
    </source>
</evidence>
<proteinExistence type="predicted"/>
<sequence>MNVLEKILKEIEERGNIQFSSYTKPLIAVEDVLEIIRSHMDEIPNCGKCSRRKWYQKGIEDGKKDNDWIPVEEKRVPEKEVIAQNVYDEMMIGYVYYSEEMKWYECVSDDVYLTNVVAWQPLPEPYIKNPK</sequence>
<organism evidence="1">
    <name type="scientific">Siphoviridae sp. ctNU74</name>
    <dbReference type="NCBI Taxonomy" id="2825471"/>
    <lineage>
        <taxon>Viruses</taxon>
        <taxon>Duplodnaviria</taxon>
        <taxon>Heunggongvirae</taxon>
        <taxon>Uroviricota</taxon>
        <taxon>Caudoviricetes</taxon>
    </lineage>
</organism>
<name>A0A8S5NYJ5_9CAUD</name>
<protein>
    <recommendedName>
        <fullName evidence="2">DUF551 domain-containing protein</fullName>
    </recommendedName>
</protein>
<accession>A0A8S5NYJ5</accession>
<evidence type="ECO:0000313" key="1">
    <source>
        <dbReference type="EMBL" id="DAD99460.1"/>
    </source>
</evidence>
<reference evidence="1" key="1">
    <citation type="journal article" date="2021" name="Proc. Natl. Acad. Sci. U.S.A.">
        <title>A Catalog of Tens of Thousands of Viruses from Human Metagenomes Reveals Hidden Associations with Chronic Diseases.</title>
        <authorList>
            <person name="Tisza M.J."/>
            <person name="Buck C.B."/>
        </authorList>
    </citation>
    <scope>NUCLEOTIDE SEQUENCE</scope>
    <source>
        <strain evidence="1">CtNU74</strain>
    </source>
</reference>
<dbReference type="EMBL" id="BK015285">
    <property type="protein sequence ID" value="DAD99460.1"/>
    <property type="molecule type" value="Genomic_DNA"/>
</dbReference>